<name>A0A2B7XPW5_POLH7</name>
<feature type="compositionally biased region" description="Polar residues" evidence="1">
    <location>
        <begin position="54"/>
        <end position="65"/>
    </location>
</feature>
<feature type="region of interest" description="Disordered" evidence="1">
    <location>
        <begin position="135"/>
        <end position="174"/>
    </location>
</feature>
<feature type="compositionally biased region" description="Polar residues" evidence="1">
    <location>
        <begin position="109"/>
        <end position="122"/>
    </location>
</feature>
<reference evidence="2 3" key="1">
    <citation type="submission" date="2017-10" db="EMBL/GenBank/DDBJ databases">
        <title>Comparative genomics in systemic dimorphic fungi from Ajellomycetaceae.</title>
        <authorList>
            <person name="Munoz J.F."/>
            <person name="Mcewen J.G."/>
            <person name="Clay O.K."/>
            <person name="Cuomo C.A."/>
        </authorList>
    </citation>
    <scope>NUCLEOTIDE SEQUENCE [LARGE SCALE GENOMIC DNA]</scope>
    <source>
        <strain evidence="2 3">UAMH7299</strain>
    </source>
</reference>
<gene>
    <name evidence="2" type="ORF">AJ80_07364</name>
</gene>
<dbReference type="AlphaFoldDB" id="A0A2B7XPW5"/>
<dbReference type="OrthoDB" id="4181111at2759"/>
<feature type="region of interest" description="Disordered" evidence="1">
    <location>
        <begin position="1"/>
        <end position="122"/>
    </location>
</feature>
<evidence type="ECO:0000256" key="1">
    <source>
        <dbReference type="SAM" id="MobiDB-lite"/>
    </source>
</evidence>
<protein>
    <submittedName>
        <fullName evidence="2">Uncharacterized protein</fullName>
    </submittedName>
</protein>
<dbReference type="EMBL" id="PDNA01000141">
    <property type="protein sequence ID" value="PGH10813.1"/>
    <property type="molecule type" value="Genomic_DNA"/>
</dbReference>
<feature type="compositionally biased region" description="Polar residues" evidence="1">
    <location>
        <begin position="88"/>
        <end position="99"/>
    </location>
</feature>
<sequence length="494" mass="54067">MSSWGSIHDWVSELDAETGHPATQPDLPTPQQGNVAPTEDSWTVIKSETETLDALSTFSSGSTLRSHPAQPARPANCPPAPQVETDESVSQTASPTAHSFHNKGKKPAQQRNSMRPKNDPNTWATYPGAVKIQLPPIGYQNPPPHIQPPAPEPRPTPAAQEPAAQCSGRQEPQVPYRNNPIATFTFPGDPIGVRPQPASMGGPCLSLSDYQPGPHPKPALPILQPQVSTTGSREPRIPFTMAPQPTHTFRSPGGALLQVHPAFYGIPLVRPPTEPQSQRVQLADVVRPYILRIEEHCISAARNYWKDRRPGPVLTLHLPNKERPARQHSPTTPWRTINVNKLANTSPQARDLASSALGTATEFIDSQDSARGLFDYLSRIADLEWEESMRAVSSGNRAQNTTTNTTPADVIRGESLPTHAGHAATVRRVDKLYQFAGGVKKGVDAIRGDIRRLVTEQEFEEFAAAGGELVCLLQREQEISAVEQVRNESQQLWR</sequence>
<feature type="region of interest" description="Disordered" evidence="1">
    <location>
        <begin position="392"/>
        <end position="413"/>
    </location>
</feature>
<comment type="caution">
    <text evidence="2">The sequence shown here is derived from an EMBL/GenBank/DDBJ whole genome shotgun (WGS) entry which is preliminary data.</text>
</comment>
<keyword evidence="3" id="KW-1185">Reference proteome</keyword>
<accession>A0A2B7XPW5</accession>
<organism evidence="2 3">
    <name type="scientific">Polytolypa hystricis (strain UAMH7299)</name>
    <dbReference type="NCBI Taxonomy" id="1447883"/>
    <lineage>
        <taxon>Eukaryota</taxon>
        <taxon>Fungi</taxon>
        <taxon>Dikarya</taxon>
        <taxon>Ascomycota</taxon>
        <taxon>Pezizomycotina</taxon>
        <taxon>Eurotiomycetes</taxon>
        <taxon>Eurotiomycetidae</taxon>
        <taxon>Onygenales</taxon>
        <taxon>Onygenales incertae sedis</taxon>
        <taxon>Polytolypa</taxon>
    </lineage>
</organism>
<feature type="compositionally biased region" description="Polar residues" evidence="1">
    <location>
        <begin position="29"/>
        <end position="46"/>
    </location>
</feature>
<evidence type="ECO:0000313" key="3">
    <source>
        <dbReference type="Proteomes" id="UP000224634"/>
    </source>
</evidence>
<dbReference type="Proteomes" id="UP000224634">
    <property type="component" value="Unassembled WGS sequence"/>
</dbReference>
<feature type="compositionally biased region" description="Pro residues" evidence="1">
    <location>
        <begin position="141"/>
        <end position="156"/>
    </location>
</feature>
<feature type="compositionally biased region" description="Polar residues" evidence="1">
    <location>
        <begin position="392"/>
        <end position="407"/>
    </location>
</feature>
<proteinExistence type="predicted"/>
<evidence type="ECO:0000313" key="2">
    <source>
        <dbReference type="EMBL" id="PGH10813.1"/>
    </source>
</evidence>